<proteinExistence type="predicted"/>
<dbReference type="EMBL" id="OZ034813">
    <property type="protein sequence ID" value="CAL1353996.1"/>
    <property type="molecule type" value="Genomic_DNA"/>
</dbReference>
<evidence type="ECO:0000313" key="2">
    <source>
        <dbReference type="EMBL" id="CAL1353996.1"/>
    </source>
</evidence>
<reference evidence="2 3" key="1">
    <citation type="submission" date="2024-04" db="EMBL/GenBank/DDBJ databases">
        <authorList>
            <person name="Fracassetti M."/>
        </authorList>
    </citation>
    <scope>NUCLEOTIDE SEQUENCE [LARGE SCALE GENOMIC DNA]</scope>
</reference>
<organism evidence="2 3">
    <name type="scientific">Linum trigynum</name>
    <dbReference type="NCBI Taxonomy" id="586398"/>
    <lineage>
        <taxon>Eukaryota</taxon>
        <taxon>Viridiplantae</taxon>
        <taxon>Streptophyta</taxon>
        <taxon>Embryophyta</taxon>
        <taxon>Tracheophyta</taxon>
        <taxon>Spermatophyta</taxon>
        <taxon>Magnoliopsida</taxon>
        <taxon>eudicotyledons</taxon>
        <taxon>Gunneridae</taxon>
        <taxon>Pentapetalae</taxon>
        <taxon>rosids</taxon>
        <taxon>fabids</taxon>
        <taxon>Malpighiales</taxon>
        <taxon>Linaceae</taxon>
        <taxon>Linum</taxon>
    </lineage>
</organism>
<feature type="compositionally biased region" description="Polar residues" evidence="1">
    <location>
        <begin position="53"/>
        <end position="69"/>
    </location>
</feature>
<protein>
    <submittedName>
        <fullName evidence="2">Uncharacterized protein</fullName>
    </submittedName>
</protein>
<dbReference type="AlphaFoldDB" id="A0AAV2CCV0"/>
<name>A0AAV2CCV0_9ROSI</name>
<accession>A0AAV2CCV0</accession>
<gene>
    <name evidence="2" type="ORF">LTRI10_LOCUS1854</name>
</gene>
<evidence type="ECO:0000256" key="1">
    <source>
        <dbReference type="SAM" id="MobiDB-lite"/>
    </source>
</evidence>
<keyword evidence="3" id="KW-1185">Reference proteome</keyword>
<sequence>MRLNPPLRLFVHKGRLLYECNQAATIGDPATPPSVVTRQLYRPPRPELHRDANSSTSQTPARGYTTSQTPWRSFTATRAGLRASTADDSSIFSFILSILLVPLFLVQ</sequence>
<dbReference type="Proteomes" id="UP001497516">
    <property type="component" value="Chromosome 1"/>
</dbReference>
<feature type="region of interest" description="Disordered" evidence="1">
    <location>
        <begin position="28"/>
        <end position="69"/>
    </location>
</feature>
<evidence type="ECO:0000313" key="3">
    <source>
        <dbReference type="Proteomes" id="UP001497516"/>
    </source>
</evidence>